<proteinExistence type="inferred from homology"/>
<evidence type="ECO:0000256" key="2">
    <source>
        <dbReference type="SAM" id="MobiDB-lite"/>
    </source>
</evidence>
<sequence>MGKQNRRKKGNKKSGAAKSPNQGSAAPITSKSSLVQRLRHGDLRLKHGALTAASATLFAPESLAKNAPITTELIQAVSERVMDEDTPCSMVALGCLGNYILFQESQKNANQVETLLTPILLRKMNQACDEVESIAKEMIAFEESQPSQEGDMETVESKKKKKKGGKKPVAKSMEKFTLAIMEQWSVLSLCLHAICGLVESTATTNESSSVLYHERELFLGTTLRSLRLGAEMVTVLASPDTNMKKSIATKENESNIISDVVTYAIRTIHSACDDNPQFVSSLLAANGGNDWKTLIISSVGNTVLPTLARLHCCGITIICRQITKSDELTQIVMQQSLPLLAQCTVYSNDIASALHKQVAEAYQVVEQEKKDEMVEKDIIRMVDKKKESARLIARRQKQIKAEAKKAAKEAMEAEKANGDMEETEKNMSESKVDMDDADQAKEEAEEKFEKAVNAWKNACLPLKLSIEIVTNAFALVNANERGEGADFGEDDMGWNSDQEEEFLAASEAQQQEFALSKDDELYINQIISTGLPDSVLAVFGSIFTAIVSSGKNNESIHSEVLEDLTDAVRKCSQCLGNIVCNTQNSWKISENDVVAVWKDLSQCLQAAKDPSCNMNINVSAIASAVSTMGAFLRFHPLLVKLVNEQDLEMILSFVLITAPSNNKSEEEMDIISDIQKETIGMLGILCSQTHPRVVNERICDTFLTLLSRSMEISASVIGEVINALIDMYSADEGDPGNHEAVFRSKGVLDAFQKSVPVLKKKIKSEESKGDLDFEDAEFLKEVALNGTRFIKYKKSN</sequence>
<dbReference type="InterPro" id="IPR057990">
    <property type="entry name" value="TPR_SYO1"/>
</dbReference>
<comment type="similarity">
    <text evidence="1">Belongs to the nuclear import and ribosome assembly adapter family.</text>
</comment>
<feature type="region of interest" description="Disordered" evidence="2">
    <location>
        <begin position="143"/>
        <end position="166"/>
    </location>
</feature>
<gene>
    <name evidence="4" type="ORF">CTEN210_08238</name>
</gene>
<evidence type="ECO:0000256" key="1">
    <source>
        <dbReference type="ARBA" id="ARBA00049983"/>
    </source>
</evidence>
<comment type="caution">
    <text evidence="4">The sequence shown here is derived from an EMBL/GenBank/DDBJ whole genome shotgun (WGS) entry which is preliminary data.</text>
</comment>
<accession>A0AAD3CT71</accession>
<dbReference type="Gene3D" id="1.25.10.10">
    <property type="entry name" value="Leucine-rich Repeat Variant"/>
    <property type="match status" value="1"/>
</dbReference>
<dbReference type="SUPFAM" id="SSF48371">
    <property type="entry name" value="ARM repeat"/>
    <property type="match status" value="1"/>
</dbReference>
<dbReference type="AlphaFoldDB" id="A0AAD3CT71"/>
<evidence type="ECO:0000313" key="4">
    <source>
        <dbReference type="EMBL" id="GFH51761.1"/>
    </source>
</evidence>
<dbReference type="PANTHER" id="PTHR13347:SF1">
    <property type="entry name" value="HEAT REPEAT-CONTAINING PROTEIN 3"/>
    <property type="match status" value="1"/>
</dbReference>
<feature type="compositionally biased region" description="Polar residues" evidence="2">
    <location>
        <begin position="20"/>
        <end position="31"/>
    </location>
</feature>
<evidence type="ECO:0000259" key="3">
    <source>
        <dbReference type="Pfam" id="PF25567"/>
    </source>
</evidence>
<reference evidence="4 5" key="1">
    <citation type="journal article" date="2021" name="Sci. Rep.">
        <title>The genome of the diatom Chaetoceros tenuissimus carries an ancient integrated fragment of an extant virus.</title>
        <authorList>
            <person name="Hongo Y."/>
            <person name="Kimura K."/>
            <person name="Takaki Y."/>
            <person name="Yoshida Y."/>
            <person name="Baba S."/>
            <person name="Kobayashi G."/>
            <person name="Nagasaki K."/>
            <person name="Hano T."/>
            <person name="Tomaru Y."/>
        </authorList>
    </citation>
    <scope>NUCLEOTIDE SEQUENCE [LARGE SCALE GENOMIC DNA]</scope>
    <source>
        <strain evidence="4 5">NIES-3715</strain>
    </source>
</reference>
<protein>
    <recommendedName>
        <fullName evidence="3">SYO1-like TPR repeats domain-containing protein</fullName>
    </recommendedName>
</protein>
<dbReference type="EMBL" id="BLLK01000045">
    <property type="protein sequence ID" value="GFH51761.1"/>
    <property type="molecule type" value="Genomic_DNA"/>
</dbReference>
<feature type="region of interest" description="Disordered" evidence="2">
    <location>
        <begin position="1"/>
        <end position="31"/>
    </location>
</feature>
<dbReference type="Proteomes" id="UP001054902">
    <property type="component" value="Unassembled WGS sequence"/>
</dbReference>
<organism evidence="4 5">
    <name type="scientific">Chaetoceros tenuissimus</name>
    <dbReference type="NCBI Taxonomy" id="426638"/>
    <lineage>
        <taxon>Eukaryota</taxon>
        <taxon>Sar</taxon>
        <taxon>Stramenopiles</taxon>
        <taxon>Ochrophyta</taxon>
        <taxon>Bacillariophyta</taxon>
        <taxon>Coscinodiscophyceae</taxon>
        <taxon>Chaetocerotophycidae</taxon>
        <taxon>Chaetocerotales</taxon>
        <taxon>Chaetocerotaceae</taxon>
        <taxon>Chaetoceros</taxon>
    </lineage>
</organism>
<evidence type="ECO:0000313" key="5">
    <source>
        <dbReference type="Proteomes" id="UP001054902"/>
    </source>
</evidence>
<dbReference type="InterPro" id="IPR011989">
    <property type="entry name" value="ARM-like"/>
</dbReference>
<dbReference type="Pfam" id="PF25567">
    <property type="entry name" value="TPR_SYO1"/>
    <property type="match status" value="1"/>
</dbReference>
<name>A0AAD3CT71_9STRA</name>
<keyword evidence="5" id="KW-1185">Reference proteome</keyword>
<feature type="region of interest" description="Disordered" evidence="2">
    <location>
        <begin position="412"/>
        <end position="434"/>
    </location>
</feature>
<dbReference type="GO" id="GO:0042273">
    <property type="term" value="P:ribosomal large subunit biogenesis"/>
    <property type="evidence" value="ECO:0007669"/>
    <property type="project" value="TreeGrafter"/>
</dbReference>
<dbReference type="GO" id="GO:0006606">
    <property type="term" value="P:protein import into nucleus"/>
    <property type="evidence" value="ECO:0007669"/>
    <property type="project" value="TreeGrafter"/>
</dbReference>
<feature type="compositionally biased region" description="Basic residues" evidence="2">
    <location>
        <begin position="1"/>
        <end position="12"/>
    </location>
</feature>
<dbReference type="GO" id="GO:0051082">
    <property type="term" value="F:unfolded protein binding"/>
    <property type="evidence" value="ECO:0007669"/>
    <property type="project" value="TreeGrafter"/>
</dbReference>
<dbReference type="PANTHER" id="PTHR13347">
    <property type="entry name" value="HEAT REPEAT-CONTAINING PROTEIN 3"/>
    <property type="match status" value="1"/>
</dbReference>
<dbReference type="InterPro" id="IPR052616">
    <property type="entry name" value="SYO1-like"/>
</dbReference>
<feature type="domain" description="SYO1-like TPR repeats" evidence="3">
    <location>
        <begin position="525"/>
        <end position="795"/>
    </location>
</feature>
<dbReference type="InterPro" id="IPR016024">
    <property type="entry name" value="ARM-type_fold"/>
</dbReference>